<proteinExistence type="predicted"/>
<dbReference type="Proteomes" id="UP001374535">
    <property type="component" value="Chromosome 5"/>
</dbReference>
<organism evidence="1 2">
    <name type="scientific">Vigna mungo</name>
    <name type="common">Black gram</name>
    <name type="synonym">Phaseolus mungo</name>
    <dbReference type="NCBI Taxonomy" id="3915"/>
    <lineage>
        <taxon>Eukaryota</taxon>
        <taxon>Viridiplantae</taxon>
        <taxon>Streptophyta</taxon>
        <taxon>Embryophyta</taxon>
        <taxon>Tracheophyta</taxon>
        <taxon>Spermatophyta</taxon>
        <taxon>Magnoliopsida</taxon>
        <taxon>eudicotyledons</taxon>
        <taxon>Gunneridae</taxon>
        <taxon>Pentapetalae</taxon>
        <taxon>rosids</taxon>
        <taxon>fabids</taxon>
        <taxon>Fabales</taxon>
        <taxon>Fabaceae</taxon>
        <taxon>Papilionoideae</taxon>
        <taxon>50 kb inversion clade</taxon>
        <taxon>NPAAA clade</taxon>
        <taxon>indigoferoid/millettioid clade</taxon>
        <taxon>Phaseoleae</taxon>
        <taxon>Vigna</taxon>
    </lineage>
</organism>
<dbReference type="EMBL" id="CP144696">
    <property type="protein sequence ID" value="WVZ12780.1"/>
    <property type="molecule type" value="Genomic_DNA"/>
</dbReference>
<dbReference type="AlphaFoldDB" id="A0AAQ3NLN9"/>
<keyword evidence="2" id="KW-1185">Reference proteome</keyword>
<evidence type="ECO:0000313" key="1">
    <source>
        <dbReference type="EMBL" id="WVZ12780.1"/>
    </source>
</evidence>
<protein>
    <submittedName>
        <fullName evidence="1">Uncharacterized protein</fullName>
    </submittedName>
</protein>
<name>A0AAQ3NLN9_VIGMU</name>
<accession>A0AAQ3NLN9</accession>
<sequence length="112" mass="12773">MSASIISLRETVKDFKTIAMFCDFLGSRRKAFDDGAKASLLELVELFSLGALPFRLVATTPKRASIRSSSTLQFNKSSTNAKMEESKFRYFQNLVYYDYLKEPRSILSHTIE</sequence>
<evidence type="ECO:0000313" key="2">
    <source>
        <dbReference type="Proteomes" id="UP001374535"/>
    </source>
</evidence>
<reference evidence="1 2" key="1">
    <citation type="journal article" date="2023" name="Life. Sci Alliance">
        <title>Evolutionary insights into 3D genome organization and epigenetic landscape of Vigna mungo.</title>
        <authorList>
            <person name="Junaid A."/>
            <person name="Singh B."/>
            <person name="Bhatia S."/>
        </authorList>
    </citation>
    <scope>NUCLEOTIDE SEQUENCE [LARGE SCALE GENOMIC DNA]</scope>
    <source>
        <strain evidence="1">Urdbean</strain>
    </source>
</reference>
<gene>
    <name evidence="1" type="ORF">V8G54_017310</name>
</gene>